<keyword evidence="2" id="KW-1185">Reference proteome</keyword>
<dbReference type="EMBL" id="SRYB01000027">
    <property type="protein sequence ID" value="TGY77268.1"/>
    <property type="molecule type" value="Genomic_DNA"/>
</dbReference>
<gene>
    <name evidence="1" type="primary">ruvX</name>
    <name evidence="1" type="ORF">E5331_15125</name>
</gene>
<name>A0AC61RE93_9BACT</name>
<protein>
    <submittedName>
        <fullName evidence="1">Holliday junction resolvase RuvX</fullName>
    </submittedName>
</protein>
<comment type="caution">
    <text evidence="1">The sequence shown here is derived from an EMBL/GenBank/DDBJ whole genome shotgun (WGS) entry which is preliminary data.</text>
</comment>
<reference evidence="1" key="1">
    <citation type="submission" date="2019-04" db="EMBL/GenBank/DDBJ databases">
        <title>Microbes associate with the intestines of laboratory mice.</title>
        <authorList>
            <person name="Navarre W."/>
            <person name="Wong E."/>
            <person name="Huang K."/>
            <person name="Tropini C."/>
            <person name="Ng K."/>
            <person name="Yu B."/>
        </authorList>
    </citation>
    <scope>NUCLEOTIDE SEQUENCE</scope>
    <source>
        <strain evidence="1">NM04_E33</strain>
    </source>
</reference>
<proteinExistence type="predicted"/>
<evidence type="ECO:0000313" key="1">
    <source>
        <dbReference type="EMBL" id="TGY77268.1"/>
    </source>
</evidence>
<evidence type="ECO:0000313" key="2">
    <source>
        <dbReference type="Proteomes" id="UP000306319"/>
    </source>
</evidence>
<organism evidence="1 2">
    <name type="scientific">Lepagella muris</name>
    <dbReference type="NCBI Taxonomy" id="3032870"/>
    <lineage>
        <taxon>Bacteria</taxon>
        <taxon>Pseudomonadati</taxon>
        <taxon>Bacteroidota</taxon>
        <taxon>Bacteroidia</taxon>
        <taxon>Bacteroidales</taxon>
        <taxon>Muribaculaceae</taxon>
        <taxon>Lepagella</taxon>
    </lineage>
</organism>
<accession>A0AC61RE93</accession>
<sequence>MGRILAIDYGRKRCGVAVTDILQISANGLPTVRACDLLQFVKEYCGRETVDKIIVGEPRDMQGNPSESMRYITPFLARLKKELPDIPVEMFDERFTSTIAHREMLAGGFSKKQRQEKGRADEMAAVLILTGYLESRF</sequence>
<dbReference type="Proteomes" id="UP000306319">
    <property type="component" value="Unassembled WGS sequence"/>
</dbReference>